<evidence type="ECO:0000256" key="1">
    <source>
        <dbReference type="ARBA" id="ARBA00004571"/>
    </source>
</evidence>
<keyword evidence="13 14" id="KW-0998">Cell outer membrane</keyword>
<evidence type="ECO:0000256" key="12">
    <source>
        <dbReference type="ARBA" id="ARBA00023170"/>
    </source>
</evidence>
<keyword evidence="3 14" id="KW-0813">Transport</keyword>
<evidence type="ECO:0000256" key="2">
    <source>
        <dbReference type="ARBA" id="ARBA00009810"/>
    </source>
</evidence>
<dbReference type="Pfam" id="PF07715">
    <property type="entry name" value="Plug"/>
    <property type="match status" value="1"/>
</dbReference>
<accession>A0ABX1QEC5</accession>
<dbReference type="Proteomes" id="UP000648984">
    <property type="component" value="Unassembled WGS sequence"/>
</dbReference>
<dbReference type="InterPro" id="IPR036942">
    <property type="entry name" value="Beta-barrel_TonB_sf"/>
</dbReference>
<keyword evidence="5" id="KW-0410">Iron transport</keyword>
<feature type="chain" id="PRO_5046561227" evidence="16">
    <location>
        <begin position="24"/>
        <end position="701"/>
    </location>
</feature>
<keyword evidence="6 14" id="KW-0812">Transmembrane</keyword>
<evidence type="ECO:0000313" key="20">
    <source>
        <dbReference type="Proteomes" id="UP000648984"/>
    </source>
</evidence>
<dbReference type="InterPro" id="IPR039426">
    <property type="entry name" value="TonB-dep_rcpt-like"/>
</dbReference>
<dbReference type="InterPro" id="IPR000531">
    <property type="entry name" value="Beta-barrel_TonB"/>
</dbReference>
<evidence type="ECO:0000259" key="18">
    <source>
        <dbReference type="Pfam" id="PF07715"/>
    </source>
</evidence>
<evidence type="ECO:0000256" key="8">
    <source>
        <dbReference type="ARBA" id="ARBA00023004"/>
    </source>
</evidence>
<dbReference type="RefSeq" id="WP_169260687.1">
    <property type="nucleotide sequence ID" value="NZ_WTVQ01000018.1"/>
</dbReference>
<evidence type="ECO:0000256" key="16">
    <source>
        <dbReference type="SAM" id="SignalP"/>
    </source>
</evidence>
<organism evidence="19 20">
    <name type="scientific">Aromatoleum diolicum</name>
    <dbReference type="NCBI Taxonomy" id="75796"/>
    <lineage>
        <taxon>Bacteria</taxon>
        <taxon>Pseudomonadati</taxon>
        <taxon>Pseudomonadota</taxon>
        <taxon>Betaproteobacteria</taxon>
        <taxon>Rhodocyclales</taxon>
        <taxon>Rhodocyclaceae</taxon>
        <taxon>Aromatoleum</taxon>
    </lineage>
</organism>
<comment type="caution">
    <text evidence="19">The sequence shown here is derived from an EMBL/GenBank/DDBJ whole genome shotgun (WGS) entry which is preliminary data.</text>
</comment>
<dbReference type="Gene3D" id="2.40.170.20">
    <property type="entry name" value="TonB-dependent receptor, beta-barrel domain"/>
    <property type="match status" value="1"/>
</dbReference>
<evidence type="ECO:0000256" key="5">
    <source>
        <dbReference type="ARBA" id="ARBA00022496"/>
    </source>
</evidence>
<gene>
    <name evidence="19" type="ORF">GPA25_12300</name>
</gene>
<feature type="domain" description="TonB-dependent receptor-like beta-barrel" evidence="17">
    <location>
        <begin position="219"/>
        <end position="666"/>
    </location>
</feature>
<keyword evidence="20" id="KW-1185">Reference proteome</keyword>
<keyword evidence="4 14" id="KW-1134">Transmembrane beta strand</keyword>
<evidence type="ECO:0000256" key="4">
    <source>
        <dbReference type="ARBA" id="ARBA00022452"/>
    </source>
</evidence>
<evidence type="ECO:0000256" key="15">
    <source>
        <dbReference type="RuleBase" id="RU003357"/>
    </source>
</evidence>
<keyword evidence="9" id="KW-0406">Ion transport</keyword>
<evidence type="ECO:0000259" key="17">
    <source>
        <dbReference type="Pfam" id="PF00593"/>
    </source>
</evidence>
<keyword evidence="8" id="KW-0408">Iron</keyword>
<reference evidence="19 20" key="1">
    <citation type="submission" date="2019-12" db="EMBL/GenBank/DDBJ databases">
        <title>Comparative genomics gives insights into the taxonomy of the Azoarcus-Aromatoleum group and reveals separate origins of nif in the plant-associated Azoarcus and non-plant-associated Aromatoleum sub-groups.</title>
        <authorList>
            <person name="Lafos M."/>
            <person name="Maluk M."/>
            <person name="Batista M."/>
            <person name="Junghare M."/>
            <person name="Carmona M."/>
            <person name="Faoro H."/>
            <person name="Cruz L.M."/>
            <person name="Battistoni F."/>
            <person name="De Souza E."/>
            <person name="Pedrosa F."/>
            <person name="Chen W.-M."/>
            <person name="Poole P.S."/>
            <person name="Dixon R.A."/>
            <person name="James E.K."/>
        </authorList>
    </citation>
    <scope>NUCLEOTIDE SEQUENCE [LARGE SCALE GENOMIC DNA]</scope>
    <source>
        <strain evidence="19 20">22Lin</strain>
    </source>
</reference>
<dbReference type="CDD" id="cd01347">
    <property type="entry name" value="ligand_gated_channel"/>
    <property type="match status" value="1"/>
</dbReference>
<keyword evidence="10 15" id="KW-0798">TonB box</keyword>
<dbReference type="Pfam" id="PF00593">
    <property type="entry name" value="TonB_dep_Rec_b-barrel"/>
    <property type="match status" value="1"/>
</dbReference>
<comment type="subcellular location">
    <subcellularLocation>
        <location evidence="1 14">Cell outer membrane</location>
        <topology evidence="1 14">Multi-pass membrane protein</topology>
    </subcellularLocation>
</comment>
<dbReference type="PANTHER" id="PTHR32552:SF89">
    <property type="entry name" value="CATECHOLATE SIDEROPHORE RECEPTOR FIU"/>
    <property type="match status" value="1"/>
</dbReference>
<protein>
    <submittedName>
        <fullName evidence="19">TonB-dependent receptor</fullName>
    </submittedName>
</protein>
<feature type="signal peptide" evidence="16">
    <location>
        <begin position="1"/>
        <end position="23"/>
    </location>
</feature>
<feature type="domain" description="TonB-dependent receptor plug" evidence="18">
    <location>
        <begin position="45"/>
        <end position="151"/>
    </location>
</feature>
<dbReference type="EMBL" id="WTVQ01000018">
    <property type="protein sequence ID" value="NMG75539.1"/>
    <property type="molecule type" value="Genomic_DNA"/>
</dbReference>
<evidence type="ECO:0000256" key="9">
    <source>
        <dbReference type="ARBA" id="ARBA00023065"/>
    </source>
</evidence>
<comment type="similarity">
    <text evidence="2 14 15">Belongs to the TonB-dependent receptor family.</text>
</comment>
<keyword evidence="7 16" id="KW-0732">Signal</keyword>
<evidence type="ECO:0000256" key="13">
    <source>
        <dbReference type="ARBA" id="ARBA00023237"/>
    </source>
</evidence>
<dbReference type="PROSITE" id="PS52016">
    <property type="entry name" value="TONB_DEPENDENT_REC_3"/>
    <property type="match status" value="1"/>
</dbReference>
<evidence type="ECO:0000313" key="19">
    <source>
        <dbReference type="EMBL" id="NMG75539.1"/>
    </source>
</evidence>
<proteinExistence type="inferred from homology"/>
<keyword evidence="12 19" id="KW-0675">Receptor</keyword>
<evidence type="ECO:0000256" key="3">
    <source>
        <dbReference type="ARBA" id="ARBA00022448"/>
    </source>
</evidence>
<evidence type="ECO:0000256" key="10">
    <source>
        <dbReference type="ARBA" id="ARBA00023077"/>
    </source>
</evidence>
<name>A0ABX1QEC5_9RHOO</name>
<dbReference type="PROSITE" id="PS51257">
    <property type="entry name" value="PROKAR_LIPOPROTEIN"/>
    <property type="match status" value="1"/>
</dbReference>
<sequence length="701" mass="76727">MGADKIRALAALSCVWATSCSFAADADTILDQVTVTATREQARLVETPASVGVVKGADIAADKPSHPAEVMSQIPGAAVAVTNGEGHTTAIRQPFTTSPVYLFLEDGIPSRSTGFFNHNGLYEINIPQAGGIEVNRGPSSALYGSDAIGGVVNVLTRTPPRKAEAIGSVEIGEHGWRRALVSGGDGYENGGWRADLNFSATDGWRDDTGYDRKSATLRWDHFIGDSTSLKTVLGFSQIDQDTGANSPLVRDDYRHDPTRNYLPIAFRKVSALRLSTSYEHETENALLSITPYVRDNSMDLLASFALRFDPSIAETENRSYGLMAKWRQDFAPMRARLIAGIDVDMSPGGRRENRINPTTRGTGASQEFIAYTVGPRIYDYEVEYRGISPYIHGEISPTDRLRLTAGLRYDDMRYEFSNRFAPGAVQVGNSFYGQAADTSVSYHRATPKIGATYALGKDTHVFASYNQGFRAPSESQIFRPSRAGSLASARALAQSALELEAIKADQYELGLRGVLAGVSYDLVAYELTKRDDIVSQRDPVTTQTITTNAGKTRHRGIELGLGAPIRDGLRLDVAFSYARHEYVDWVTSQGDFGGNEQQSAPRVMSNTRLTWTPTSSARAQIEWIRIGSYWLDDENTEKYGGHSLFNFRGDLALTRSLSLFGSIHNLTDRRYAESAQLSTGRTPAYSPGLPRTVIAGVEAKW</sequence>
<evidence type="ECO:0000256" key="7">
    <source>
        <dbReference type="ARBA" id="ARBA00022729"/>
    </source>
</evidence>
<keyword evidence="11 14" id="KW-0472">Membrane</keyword>
<dbReference type="InterPro" id="IPR012910">
    <property type="entry name" value="Plug_dom"/>
</dbReference>
<evidence type="ECO:0000256" key="6">
    <source>
        <dbReference type="ARBA" id="ARBA00022692"/>
    </source>
</evidence>
<dbReference type="Gene3D" id="2.170.130.10">
    <property type="entry name" value="TonB-dependent receptor, plug domain"/>
    <property type="match status" value="1"/>
</dbReference>
<dbReference type="InterPro" id="IPR037066">
    <property type="entry name" value="Plug_dom_sf"/>
</dbReference>
<dbReference type="PANTHER" id="PTHR32552">
    <property type="entry name" value="FERRICHROME IRON RECEPTOR-RELATED"/>
    <property type="match status" value="1"/>
</dbReference>
<dbReference type="SUPFAM" id="SSF56935">
    <property type="entry name" value="Porins"/>
    <property type="match status" value="1"/>
</dbReference>
<evidence type="ECO:0000256" key="14">
    <source>
        <dbReference type="PROSITE-ProRule" id="PRU01360"/>
    </source>
</evidence>
<evidence type="ECO:0000256" key="11">
    <source>
        <dbReference type="ARBA" id="ARBA00023136"/>
    </source>
</evidence>